<reference evidence="4 5" key="1">
    <citation type="submission" date="2020-08" db="EMBL/GenBank/DDBJ databases">
        <title>Novel species isolated from subtropical streams in China.</title>
        <authorList>
            <person name="Lu H."/>
        </authorList>
    </citation>
    <scope>NUCLEOTIDE SEQUENCE [LARGE SCALE GENOMIC DNA]</scope>
    <source>
        <strain evidence="4 5">KACC 16656</strain>
    </source>
</reference>
<feature type="chain" id="PRO_5045556154" evidence="3">
    <location>
        <begin position="23"/>
        <end position="169"/>
    </location>
</feature>
<evidence type="ECO:0000256" key="3">
    <source>
        <dbReference type="SAM" id="SignalP"/>
    </source>
</evidence>
<dbReference type="EMBL" id="JACOFW010000001">
    <property type="protein sequence ID" value="MBC3805979.1"/>
    <property type="molecule type" value="Genomic_DNA"/>
</dbReference>
<dbReference type="SUPFAM" id="SSF111384">
    <property type="entry name" value="OmpH-like"/>
    <property type="match status" value="1"/>
</dbReference>
<protein>
    <submittedName>
        <fullName evidence="4">OmpH family outer membrane protein</fullName>
    </submittedName>
</protein>
<feature type="signal peptide" evidence="3">
    <location>
        <begin position="1"/>
        <end position="22"/>
    </location>
</feature>
<evidence type="ECO:0000256" key="2">
    <source>
        <dbReference type="PIRNR" id="PIRNR002094"/>
    </source>
</evidence>
<sequence>MSNPSKLVRHFLLGAASLFAFAQVQAQDFKVAFFNGQRVLDESVPAKIASSRIEQEFSKRKKDLDDVNDRFRTAYRKYEKDAPTLSEGERLRRQRELAEMDQDFNRKQRIYNEDLAQRRQEEAIALGERALKIVRQIAEAEKIDIVLQDASYVNPRIDITDKVLKALSK</sequence>
<dbReference type="InterPro" id="IPR024930">
    <property type="entry name" value="Skp_dom_sf"/>
</dbReference>
<proteinExistence type="inferred from homology"/>
<evidence type="ECO:0000313" key="4">
    <source>
        <dbReference type="EMBL" id="MBC3805979.1"/>
    </source>
</evidence>
<keyword evidence="1 3" id="KW-0732">Signal</keyword>
<dbReference type="Gene3D" id="3.30.910.20">
    <property type="entry name" value="Skp domain"/>
    <property type="match status" value="1"/>
</dbReference>
<dbReference type="Proteomes" id="UP000648257">
    <property type="component" value="Unassembled WGS sequence"/>
</dbReference>
<gene>
    <name evidence="4" type="ORF">H8K52_01310</name>
</gene>
<organism evidence="4 5">
    <name type="scientific">Undibacterium seohonense</name>
    <dbReference type="NCBI Taxonomy" id="1344950"/>
    <lineage>
        <taxon>Bacteria</taxon>
        <taxon>Pseudomonadati</taxon>
        <taxon>Pseudomonadota</taxon>
        <taxon>Betaproteobacteria</taxon>
        <taxon>Burkholderiales</taxon>
        <taxon>Oxalobacteraceae</taxon>
        <taxon>Undibacterium</taxon>
    </lineage>
</organism>
<dbReference type="InterPro" id="IPR005632">
    <property type="entry name" value="Chaperone_Skp"/>
</dbReference>
<dbReference type="Pfam" id="PF03938">
    <property type="entry name" value="OmpH"/>
    <property type="match status" value="1"/>
</dbReference>
<keyword evidence="5" id="KW-1185">Reference proteome</keyword>
<evidence type="ECO:0000313" key="5">
    <source>
        <dbReference type="Proteomes" id="UP000648257"/>
    </source>
</evidence>
<dbReference type="SMART" id="SM00935">
    <property type="entry name" value="OmpH"/>
    <property type="match status" value="1"/>
</dbReference>
<comment type="similarity">
    <text evidence="2">Belongs to the skp family.</text>
</comment>
<evidence type="ECO:0000256" key="1">
    <source>
        <dbReference type="ARBA" id="ARBA00022729"/>
    </source>
</evidence>
<name>A0ABR6X0V0_9BURK</name>
<accession>A0ABR6X0V0</accession>
<dbReference type="PIRSF" id="PIRSF002094">
    <property type="entry name" value="OMP26_Skp"/>
    <property type="match status" value="1"/>
</dbReference>
<comment type="caution">
    <text evidence="4">The sequence shown here is derived from an EMBL/GenBank/DDBJ whole genome shotgun (WGS) entry which is preliminary data.</text>
</comment>
<dbReference type="PANTHER" id="PTHR35089:SF1">
    <property type="entry name" value="CHAPERONE PROTEIN SKP"/>
    <property type="match status" value="1"/>
</dbReference>
<dbReference type="PANTHER" id="PTHR35089">
    <property type="entry name" value="CHAPERONE PROTEIN SKP"/>
    <property type="match status" value="1"/>
</dbReference>